<gene>
    <name evidence="1" type="ORF">P5G52_11305</name>
</gene>
<dbReference type="RefSeq" id="WP_301227422.1">
    <property type="nucleotide sequence ID" value="NZ_JAROCG010000001.1"/>
</dbReference>
<protein>
    <submittedName>
        <fullName evidence="1">Uncharacterized protein</fullName>
    </submittedName>
</protein>
<comment type="caution">
    <text evidence="1">The sequence shown here is derived from an EMBL/GenBank/DDBJ whole genome shotgun (WGS) entry which is preliminary data.</text>
</comment>
<dbReference type="EMBL" id="JAROCG010000001">
    <property type="protein sequence ID" value="MDN4611448.1"/>
    <property type="molecule type" value="Genomic_DNA"/>
</dbReference>
<evidence type="ECO:0000313" key="1">
    <source>
        <dbReference type="EMBL" id="MDN4611448.1"/>
    </source>
</evidence>
<proteinExistence type="predicted"/>
<evidence type="ECO:0000313" key="2">
    <source>
        <dbReference type="Proteomes" id="UP001174209"/>
    </source>
</evidence>
<keyword evidence="2" id="KW-1185">Reference proteome</keyword>
<sequence>MTGEISRGPRRVYQGADVQRSGAVVPRVVRRAEVERAWKADYRVHAGGAITKDAGKNLKGIRNEFQNHIQDDPGAEPGLAYFEGNFIAGAGDIIADYMDGEKP</sequence>
<organism evidence="1 2">
    <name type="scientific">Arthrobacter burdickii</name>
    <dbReference type="NCBI Taxonomy" id="3035920"/>
    <lineage>
        <taxon>Bacteria</taxon>
        <taxon>Bacillati</taxon>
        <taxon>Actinomycetota</taxon>
        <taxon>Actinomycetes</taxon>
        <taxon>Micrococcales</taxon>
        <taxon>Micrococcaceae</taxon>
        <taxon>Arthrobacter</taxon>
    </lineage>
</organism>
<name>A0ABT8K1X9_9MICC</name>
<reference evidence="1" key="1">
    <citation type="submission" date="2023-06" db="EMBL/GenBank/DDBJ databases">
        <title>MT1 and MT2 Draft Genomes of Novel Species.</title>
        <authorList>
            <person name="Venkateswaran K."/>
        </authorList>
    </citation>
    <scope>NUCLEOTIDE SEQUENCE</scope>
    <source>
        <strain evidence="1">IIF3SC-B10</strain>
    </source>
</reference>
<dbReference type="Proteomes" id="UP001174209">
    <property type="component" value="Unassembled WGS sequence"/>
</dbReference>
<accession>A0ABT8K1X9</accession>